<dbReference type="PANTHER" id="PTHR37953">
    <property type="entry name" value="UPF0127 PROTEIN MJ1496"/>
    <property type="match status" value="1"/>
</dbReference>
<dbReference type="Pfam" id="PF02643">
    <property type="entry name" value="DUF192"/>
    <property type="match status" value="1"/>
</dbReference>
<gene>
    <name evidence="1" type="ORF">JF888_14125</name>
</gene>
<dbReference type="InterPro" id="IPR003795">
    <property type="entry name" value="DUF192"/>
</dbReference>
<proteinExistence type="predicted"/>
<name>A0A934K9J8_9BACT</name>
<dbReference type="InterPro" id="IPR038695">
    <property type="entry name" value="Saro_0823-like_sf"/>
</dbReference>
<organism evidence="1 2">
    <name type="scientific">Candidatus Dormiibacter inghamiae</name>
    <dbReference type="NCBI Taxonomy" id="3127013"/>
    <lineage>
        <taxon>Bacteria</taxon>
        <taxon>Bacillati</taxon>
        <taxon>Candidatus Dormiibacterota</taxon>
        <taxon>Candidatus Dormibacteria</taxon>
        <taxon>Candidatus Dormibacterales</taxon>
        <taxon>Candidatus Dormibacteraceae</taxon>
        <taxon>Candidatus Dormiibacter</taxon>
    </lineage>
</organism>
<dbReference type="PANTHER" id="PTHR37953:SF1">
    <property type="entry name" value="UPF0127 PROTEIN MJ1496"/>
    <property type="match status" value="1"/>
</dbReference>
<dbReference type="Gene3D" id="2.60.120.1140">
    <property type="entry name" value="Protein of unknown function DUF192"/>
    <property type="match status" value="1"/>
</dbReference>
<dbReference type="EMBL" id="JAEKNQ010000056">
    <property type="protein sequence ID" value="MBJ7604301.1"/>
    <property type="molecule type" value="Genomic_DNA"/>
</dbReference>
<dbReference type="AlphaFoldDB" id="A0A934K9J8"/>
<dbReference type="Proteomes" id="UP000620075">
    <property type="component" value="Unassembled WGS sequence"/>
</dbReference>
<accession>A0A934K9J8</accession>
<sequence>MARTGQVLRLRHVPSGRVLAERLLVPRTFVGRGLGLMFRPALPAGQGMWIQPCNGIHMFGVRFPLDAIFLDRAQRLVSAHPGLRPWRVVPFVAGSRSVVELPAGSLSGLPLERGEQFSIEHV</sequence>
<protein>
    <submittedName>
        <fullName evidence="1">DUF192 domain-containing protein</fullName>
    </submittedName>
</protein>
<comment type="caution">
    <text evidence="1">The sequence shown here is derived from an EMBL/GenBank/DDBJ whole genome shotgun (WGS) entry which is preliminary data.</text>
</comment>
<dbReference type="RefSeq" id="WP_338181706.1">
    <property type="nucleotide sequence ID" value="NZ_JAEKNQ010000056.1"/>
</dbReference>
<reference evidence="1 2" key="1">
    <citation type="submission" date="2020-10" db="EMBL/GenBank/DDBJ databases">
        <title>Ca. Dormibacterota MAGs.</title>
        <authorList>
            <person name="Montgomery K."/>
        </authorList>
    </citation>
    <scope>NUCLEOTIDE SEQUENCE [LARGE SCALE GENOMIC DNA]</scope>
    <source>
        <strain evidence="1">SC8811_S16_3</strain>
    </source>
</reference>
<evidence type="ECO:0000313" key="1">
    <source>
        <dbReference type="EMBL" id="MBJ7604301.1"/>
    </source>
</evidence>
<evidence type="ECO:0000313" key="2">
    <source>
        <dbReference type="Proteomes" id="UP000620075"/>
    </source>
</evidence>